<dbReference type="Gene3D" id="3.30.565.40">
    <property type="entry name" value="Fervidobacterium nodosum Rt17-B1 like"/>
    <property type="match status" value="1"/>
</dbReference>
<dbReference type="Pfam" id="PF11738">
    <property type="entry name" value="DUF3298"/>
    <property type="match status" value="1"/>
</dbReference>
<evidence type="ECO:0000259" key="3">
    <source>
        <dbReference type="Pfam" id="PF13739"/>
    </source>
</evidence>
<dbReference type="Gene3D" id="3.90.640.20">
    <property type="entry name" value="Heat-shock cognate protein, ATPase"/>
    <property type="match status" value="1"/>
</dbReference>
<evidence type="ECO:0000259" key="1">
    <source>
        <dbReference type="Pfam" id="PF07833"/>
    </source>
</evidence>
<organism evidence="4 5">
    <name type="scientific">Paenibacillus vini</name>
    <dbReference type="NCBI Taxonomy" id="1476024"/>
    <lineage>
        <taxon>Bacteria</taxon>
        <taxon>Bacillati</taxon>
        <taxon>Bacillota</taxon>
        <taxon>Bacilli</taxon>
        <taxon>Bacillales</taxon>
        <taxon>Paenibacillaceae</taxon>
        <taxon>Paenibacillus</taxon>
    </lineage>
</organism>
<dbReference type="InterPro" id="IPR012854">
    <property type="entry name" value="Cu_amine_oxidase-like_N"/>
</dbReference>
<feature type="domain" description="DUF3298" evidence="2">
    <location>
        <begin position="306"/>
        <end position="358"/>
    </location>
</feature>
<dbReference type="InterPro" id="IPR036582">
    <property type="entry name" value="Mao_N_sf"/>
</dbReference>
<dbReference type="Proteomes" id="UP000679992">
    <property type="component" value="Unassembled WGS sequence"/>
</dbReference>
<comment type="caution">
    <text evidence="4">The sequence shown here is derived from an EMBL/GenBank/DDBJ whole genome shotgun (WGS) entry which is preliminary data.</text>
</comment>
<feature type="domain" description="Copper amine oxidase-like N-terminal" evidence="1">
    <location>
        <begin position="66"/>
        <end position="161"/>
    </location>
</feature>
<dbReference type="Gene3D" id="3.30.457.10">
    <property type="entry name" value="Copper amine oxidase-like, N-terminal domain"/>
    <property type="match status" value="1"/>
</dbReference>
<evidence type="ECO:0000313" key="4">
    <source>
        <dbReference type="EMBL" id="GIP55485.1"/>
    </source>
</evidence>
<dbReference type="EMBL" id="BOSL01000019">
    <property type="protein sequence ID" value="GIP55485.1"/>
    <property type="molecule type" value="Genomic_DNA"/>
</dbReference>
<sequence>MKKFVFQIGSAMLAIGLLVSGWGGIVGPGAPVHAQAHAYGQSLAKQTQKPEAGQPVKITLKGKPLKQQGLQGKEGVLVPLEMIRKDLKIPVKYDKSSNTYTLKRQNVVVQLQPGETGAKAIVDGSTQILPYEWKVVDGNPYVSVKVLSDNLGYTTQWNEAGSALNLTPHRLNDIKISTRNLEKVIPEASIKIQYPQVSGLRSKQAEEKINTLLQSRADKFMQESLKEAKNNQPSPNGSPYEFLGNYTVTYNRGGLLSILVQTYAYTGGAHGISVREGLTFRLSDGKLLTLDEVLRANPNFRSIVDPSIAKQLQQTEGYFGGFKTIGNNPDFYLKDNGVVIFFQLYDYLPYVFGFPEFYFSFPELGIKSRK</sequence>
<dbReference type="SUPFAM" id="SSF55383">
    <property type="entry name" value="Copper amine oxidase, domain N"/>
    <property type="match status" value="1"/>
</dbReference>
<proteinExistence type="predicted"/>
<dbReference type="InterPro" id="IPR021729">
    <property type="entry name" value="DUF3298"/>
</dbReference>
<evidence type="ECO:0008006" key="6">
    <source>
        <dbReference type="Google" id="ProtNLM"/>
    </source>
</evidence>
<gene>
    <name evidence="4" type="ORF">J42TS3_45200</name>
</gene>
<dbReference type="Pfam" id="PF13739">
    <property type="entry name" value="PdaC"/>
    <property type="match status" value="1"/>
</dbReference>
<dbReference type="InterPro" id="IPR037126">
    <property type="entry name" value="PdaC/RsiV-like_sf"/>
</dbReference>
<reference evidence="4 5" key="1">
    <citation type="submission" date="2021-03" db="EMBL/GenBank/DDBJ databases">
        <title>Antimicrobial resistance genes in bacteria isolated from Japanese honey, and their potential for conferring macrolide and lincosamide resistance in the American foulbrood pathogen Paenibacillus larvae.</title>
        <authorList>
            <person name="Okamoto M."/>
            <person name="Kumagai M."/>
            <person name="Kanamori H."/>
            <person name="Takamatsu D."/>
        </authorList>
    </citation>
    <scope>NUCLEOTIDE SEQUENCE [LARGE SCALE GENOMIC DNA]</scope>
    <source>
        <strain evidence="4 5">J42TS3</strain>
    </source>
</reference>
<evidence type="ECO:0000313" key="5">
    <source>
        <dbReference type="Proteomes" id="UP000679992"/>
    </source>
</evidence>
<feature type="domain" description="Deacetylase PdaC" evidence="3">
    <location>
        <begin position="188"/>
        <end position="272"/>
    </location>
</feature>
<keyword evidence="5" id="KW-1185">Reference proteome</keyword>
<protein>
    <recommendedName>
        <fullName evidence="6">DUF4163 domain-containing protein</fullName>
    </recommendedName>
</protein>
<evidence type="ECO:0000259" key="2">
    <source>
        <dbReference type="Pfam" id="PF11738"/>
    </source>
</evidence>
<dbReference type="RefSeq" id="WP_244861670.1">
    <property type="nucleotide sequence ID" value="NZ_BOSL01000019.1"/>
</dbReference>
<accession>A0ABQ4MHL6</accession>
<dbReference type="InterPro" id="IPR025303">
    <property type="entry name" value="PdaC"/>
</dbReference>
<name>A0ABQ4MHL6_9BACL</name>
<dbReference type="Pfam" id="PF07833">
    <property type="entry name" value="Cu_amine_oxidN1"/>
    <property type="match status" value="1"/>
</dbReference>